<evidence type="ECO:0000313" key="2">
    <source>
        <dbReference type="Proteomes" id="UP000663288"/>
    </source>
</evidence>
<protein>
    <submittedName>
        <fullName evidence="1">Baseplate hub subunit</fullName>
    </submittedName>
</protein>
<accession>A0A873WSR1</accession>
<dbReference type="Proteomes" id="UP000663288">
    <property type="component" value="Segment"/>
</dbReference>
<reference evidence="1" key="1">
    <citation type="submission" date="2020-10" db="EMBL/GenBank/DDBJ databases">
        <title>The Isolation and Genome Sequence of a Novel Cyanophage S-H9-1 from the Yellow Sea, China.</title>
        <authorList>
            <person name="Jiang T."/>
        </authorList>
    </citation>
    <scope>NUCLEOTIDE SEQUENCE</scope>
</reference>
<dbReference type="InterPro" id="IPR024364">
    <property type="entry name" value="Baseplate_phage_T4-like"/>
</dbReference>
<proteinExistence type="predicted"/>
<dbReference type="Pfam" id="PF12322">
    <property type="entry name" value="T4_baseplate"/>
    <property type="match status" value="1"/>
</dbReference>
<dbReference type="GeneID" id="77945713"/>
<dbReference type="KEGG" id="vg:77945713"/>
<dbReference type="RefSeq" id="YP_010669530.1">
    <property type="nucleotide sequence ID" value="NC_070961.1"/>
</dbReference>
<dbReference type="EMBL" id="MW117966">
    <property type="protein sequence ID" value="QPB08114.1"/>
    <property type="molecule type" value="Genomic_DNA"/>
</dbReference>
<organism evidence="1 2">
    <name type="scientific">Synechococcus phage S-H9-1</name>
    <dbReference type="NCBI Taxonomy" id="2783674"/>
    <lineage>
        <taxon>Viruses</taxon>
        <taxon>Duplodnaviria</taxon>
        <taxon>Heunggongvirae</taxon>
        <taxon>Uroviricota</taxon>
        <taxon>Caudoviricetes</taxon>
        <taxon>Pantevenvirales</taxon>
        <taxon>Kyanoviridae</taxon>
        <taxon>Scyllavirus</taxon>
        <taxon>Scyllavirus aitchnine</taxon>
    </lineage>
</organism>
<evidence type="ECO:0000313" key="1">
    <source>
        <dbReference type="EMBL" id="QPB08114.1"/>
    </source>
</evidence>
<keyword evidence="2" id="KW-1185">Reference proteome</keyword>
<sequence length="237" mass="26942">MALPTLDLPTYELEVPSTGKSIKYRPFLVKEEKVLLLALEGDDEKAIEVAVKNLLKGCITSRIKLENLSTFDLEYIFLKIRAASVGEIVEMEVTCLDDNETKVKYNLDLNKVEVEFPEGHSNKIMLTEDTGLIMRYPGFDRFVQNSVSGTELSTDDIFDIIAESIDQIFQGEEVYDSSTTTKKEFREFVDGLTTQQFERIQEFFETAPKLSHSFTVRNPNTGIESTYTIEGLQNFFG</sequence>
<name>A0A873WSR1_9CAUD</name>